<protein>
    <recommendedName>
        <fullName evidence="7">Taurine--pyruvate aminotransferase</fullName>
        <ecNumber evidence="6">2.6.1.77</ecNumber>
    </recommendedName>
    <alternativeName>
        <fullName evidence="8">Taurine:pyruvate aminotransferase</fullName>
    </alternativeName>
</protein>
<dbReference type="PANTHER" id="PTHR11986">
    <property type="entry name" value="AMINOTRANSFERASE CLASS III"/>
    <property type="match status" value="1"/>
</dbReference>
<comment type="cofactor">
    <cofactor evidence="1">
        <name>pyridoxal 5'-phosphate</name>
        <dbReference type="ChEBI" id="CHEBI:597326"/>
    </cofactor>
</comment>
<organism evidence="10 11">
    <name type="scientific">Desulfosarcina alkanivorans</name>
    <dbReference type="NCBI Taxonomy" id="571177"/>
    <lineage>
        <taxon>Bacteria</taxon>
        <taxon>Pseudomonadati</taxon>
        <taxon>Thermodesulfobacteriota</taxon>
        <taxon>Desulfobacteria</taxon>
        <taxon>Desulfobacterales</taxon>
        <taxon>Desulfosarcinaceae</taxon>
        <taxon>Desulfosarcina</taxon>
    </lineage>
</organism>
<evidence type="ECO:0000256" key="5">
    <source>
        <dbReference type="ARBA" id="ARBA00052998"/>
    </source>
</evidence>
<dbReference type="InterPro" id="IPR049704">
    <property type="entry name" value="Aminotrans_3_PPA_site"/>
</dbReference>
<dbReference type="AlphaFoldDB" id="A0A5K7YT28"/>
<keyword evidence="2 10" id="KW-0032">Aminotransferase</keyword>
<dbReference type="InterPro" id="IPR015421">
    <property type="entry name" value="PyrdxlP-dep_Trfase_major"/>
</dbReference>
<dbReference type="InterPro" id="IPR005814">
    <property type="entry name" value="Aminotrans_3"/>
</dbReference>
<evidence type="ECO:0000256" key="2">
    <source>
        <dbReference type="ARBA" id="ARBA00022576"/>
    </source>
</evidence>
<dbReference type="PIRSF" id="PIRSF000521">
    <property type="entry name" value="Transaminase_4ab_Lys_Orn"/>
    <property type="match status" value="1"/>
</dbReference>
<dbReference type="FunFam" id="3.40.640.10:FF:000004">
    <property type="entry name" value="Acetylornithine aminotransferase"/>
    <property type="match status" value="1"/>
</dbReference>
<dbReference type="KEGG" id="dalk:DSCA_50690"/>
<proteinExistence type="inferred from homology"/>
<dbReference type="Gene3D" id="3.90.1150.10">
    <property type="entry name" value="Aspartate Aminotransferase, domain 1"/>
    <property type="match status" value="1"/>
</dbReference>
<comment type="catalytic activity">
    <reaction evidence="5">
        <text>taurine + pyruvate = sulfoacetaldehyde + L-alanine</text>
        <dbReference type="Rhea" id="RHEA:10420"/>
        <dbReference type="ChEBI" id="CHEBI:15361"/>
        <dbReference type="ChEBI" id="CHEBI:57972"/>
        <dbReference type="ChEBI" id="CHEBI:58246"/>
        <dbReference type="ChEBI" id="CHEBI:507393"/>
        <dbReference type="EC" id="2.6.1.77"/>
    </reaction>
    <physiologicalReaction direction="left-to-right" evidence="5">
        <dbReference type="Rhea" id="RHEA:10421"/>
    </physiologicalReaction>
</comment>
<dbReference type="InterPro" id="IPR015422">
    <property type="entry name" value="PyrdxlP-dep_Trfase_small"/>
</dbReference>
<gene>
    <name evidence="10" type="primary">patA</name>
    <name evidence="10" type="ORF">DSCA_50690</name>
</gene>
<name>A0A5K7YT28_9BACT</name>
<dbReference type="InterPro" id="IPR050103">
    <property type="entry name" value="Class-III_PLP-dep_AT"/>
</dbReference>
<evidence type="ECO:0000256" key="1">
    <source>
        <dbReference type="ARBA" id="ARBA00001933"/>
    </source>
</evidence>
<reference evidence="10 11" key="1">
    <citation type="submission" date="2019-11" db="EMBL/GenBank/DDBJ databases">
        <title>Comparative genomics of hydrocarbon-degrading Desulfosarcina strains.</title>
        <authorList>
            <person name="Watanabe M."/>
            <person name="Kojima H."/>
            <person name="Fukui M."/>
        </authorList>
    </citation>
    <scope>NUCLEOTIDE SEQUENCE [LARGE SCALE GENOMIC DNA]</scope>
    <source>
        <strain evidence="10 11">PL12</strain>
    </source>
</reference>
<evidence type="ECO:0000256" key="3">
    <source>
        <dbReference type="ARBA" id="ARBA00022898"/>
    </source>
</evidence>
<evidence type="ECO:0000313" key="10">
    <source>
        <dbReference type="EMBL" id="BBO71139.1"/>
    </source>
</evidence>
<evidence type="ECO:0000256" key="9">
    <source>
        <dbReference type="RuleBase" id="RU003560"/>
    </source>
</evidence>
<dbReference type="GO" id="GO:0009447">
    <property type="term" value="P:putrescine catabolic process"/>
    <property type="evidence" value="ECO:0007669"/>
    <property type="project" value="TreeGrafter"/>
</dbReference>
<keyword evidence="11" id="KW-1185">Reference proteome</keyword>
<dbReference type="GO" id="GO:0030170">
    <property type="term" value="F:pyridoxal phosphate binding"/>
    <property type="evidence" value="ECO:0007669"/>
    <property type="project" value="InterPro"/>
</dbReference>
<dbReference type="Proteomes" id="UP000427906">
    <property type="component" value="Chromosome"/>
</dbReference>
<dbReference type="GO" id="GO:0033094">
    <property type="term" value="F:putrescine--2-oxoglutarate transaminase activity"/>
    <property type="evidence" value="ECO:0007669"/>
    <property type="project" value="TreeGrafter"/>
</dbReference>
<dbReference type="Pfam" id="PF00202">
    <property type="entry name" value="Aminotran_3"/>
    <property type="match status" value="1"/>
</dbReference>
<dbReference type="RefSeq" id="WP_155319019.1">
    <property type="nucleotide sequence ID" value="NZ_AP021874.1"/>
</dbReference>
<dbReference type="Gene3D" id="3.40.640.10">
    <property type="entry name" value="Type I PLP-dependent aspartate aminotransferase-like (Major domain)"/>
    <property type="match status" value="1"/>
</dbReference>
<dbReference type="PANTHER" id="PTHR11986:SF112">
    <property type="entry name" value="PUTRESCINE AMINOTRANSFERASE"/>
    <property type="match status" value="1"/>
</dbReference>
<dbReference type="EMBL" id="AP021874">
    <property type="protein sequence ID" value="BBO71139.1"/>
    <property type="molecule type" value="Genomic_DNA"/>
</dbReference>
<dbReference type="InterPro" id="IPR015424">
    <property type="entry name" value="PyrdxlP-dep_Trfase"/>
</dbReference>
<dbReference type="OrthoDB" id="9801834at2"/>
<sequence>MSNFQKAIDYSNKWLEIIKQDSASLDDTTAKWISEETKNNFVNHFNAGWVEYRKSMTEAGDYGAVEWRGKGAKFYDNFGNEYLDFLGGYGALDLGWSHPEVVEAVRAQALRSGIPSQELMDPLRGVLANLIADITPGAIDHAFFVASGTEAVEGALKIARLHTGKHSFISTVKAFHGKTSGSLSVMGKKDFRAPLQPYGAQTFFVPFGDADALEKQLEICDTVGIEIAGFVAEPIQGEAGAIVPPADYWPRVREICTRFGILMICDEVQTGLGRTGALWGVDHWEVEPDIMMTAKSLGGGVMPIGSFMGSGDIWKSFEEPNPFIHTTTTGGNPMACAAAIATIQVTLRDNLPQRAAELGDYFMGELNQLTREFPGVYEKITGKGLLIGQHFINDEVGYKVAAGLFRRKVLVAGTLINAKAIRFEPPLVVAKEEIDEVLNRLRDTLKSVSRTA</sequence>
<evidence type="ECO:0000256" key="4">
    <source>
        <dbReference type="ARBA" id="ARBA00023317"/>
    </source>
</evidence>
<evidence type="ECO:0000256" key="7">
    <source>
        <dbReference type="ARBA" id="ARBA00074603"/>
    </source>
</evidence>
<keyword evidence="3 9" id="KW-0663">Pyridoxal phosphate</keyword>
<dbReference type="PROSITE" id="PS00600">
    <property type="entry name" value="AA_TRANSFER_CLASS_3"/>
    <property type="match status" value="1"/>
</dbReference>
<comment type="similarity">
    <text evidence="9">Belongs to the class-III pyridoxal-phosphate-dependent aminotransferase family.</text>
</comment>
<dbReference type="GO" id="GO:0042802">
    <property type="term" value="F:identical protein binding"/>
    <property type="evidence" value="ECO:0007669"/>
    <property type="project" value="TreeGrafter"/>
</dbReference>
<dbReference type="GO" id="GO:0031299">
    <property type="term" value="F:taurine-pyruvate aminotransferase activity"/>
    <property type="evidence" value="ECO:0007669"/>
    <property type="project" value="UniProtKB-EC"/>
</dbReference>
<evidence type="ECO:0000256" key="8">
    <source>
        <dbReference type="ARBA" id="ARBA00078212"/>
    </source>
</evidence>
<dbReference type="SUPFAM" id="SSF53383">
    <property type="entry name" value="PLP-dependent transferases"/>
    <property type="match status" value="1"/>
</dbReference>
<evidence type="ECO:0000313" key="11">
    <source>
        <dbReference type="Proteomes" id="UP000427906"/>
    </source>
</evidence>
<dbReference type="EC" id="2.6.1.77" evidence="6"/>
<accession>A0A5K7YT28</accession>
<keyword evidence="4" id="KW-0670">Pyruvate</keyword>
<evidence type="ECO:0000256" key="6">
    <source>
        <dbReference type="ARBA" id="ARBA00067057"/>
    </source>
</evidence>
<dbReference type="CDD" id="cd00610">
    <property type="entry name" value="OAT_like"/>
    <property type="match status" value="1"/>
</dbReference>
<keyword evidence="10" id="KW-0808">Transferase</keyword>